<evidence type="ECO:0000313" key="3">
    <source>
        <dbReference type="Proteomes" id="UP000198372"/>
    </source>
</evidence>
<accession>A0A238FDP2</accession>
<name>A0A238FDP2_9BASI</name>
<keyword evidence="1" id="KW-0812">Transmembrane</keyword>
<dbReference type="STRING" id="269621.A0A238FDP2"/>
<organism evidence="2 3">
    <name type="scientific">Microbotryum intermedium</name>
    <dbReference type="NCBI Taxonomy" id="269621"/>
    <lineage>
        <taxon>Eukaryota</taxon>
        <taxon>Fungi</taxon>
        <taxon>Dikarya</taxon>
        <taxon>Basidiomycota</taxon>
        <taxon>Pucciniomycotina</taxon>
        <taxon>Microbotryomycetes</taxon>
        <taxon>Microbotryales</taxon>
        <taxon>Microbotryaceae</taxon>
        <taxon>Microbotryum</taxon>
    </lineage>
</organism>
<dbReference type="OrthoDB" id="536545at2759"/>
<dbReference type="SUPFAM" id="SSF81321">
    <property type="entry name" value="Family A G protein-coupled receptor-like"/>
    <property type="match status" value="1"/>
</dbReference>
<evidence type="ECO:0000313" key="2">
    <source>
        <dbReference type="EMBL" id="SCV70133.1"/>
    </source>
</evidence>
<reference evidence="3" key="1">
    <citation type="submission" date="2016-09" db="EMBL/GenBank/DDBJ databases">
        <authorList>
            <person name="Jeantristanb JTB J.-T."/>
            <person name="Ricardo R."/>
        </authorList>
    </citation>
    <scope>NUCLEOTIDE SEQUENCE [LARGE SCALE GENOMIC DNA]</scope>
</reference>
<keyword evidence="3" id="KW-1185">Reference proteome</keyword>
<dbReference type="AlphaFoldDB" id="A0A238FDP2"/>
<keyword evidence="1" id="KW-1133">Transmembrane helix</keyword>
<feature type="transmembrane region" description="Helical" evidence="1">
    <location>
        <begin position="24"/>
        <end position="42"/>
    </location>
</feature>
<proteinExistence type="predicted"/>
<protein>
    <submittedName>
        <fullName evidence="2">BQ2448_1527 protein</fullName>
    </submittedName>
</protein>
<keyword evidence="1" id="KW-0472">Membrane</keyword>
<dbReference type="Proteomes" id="UP000198372">
    <property type="component" value="Unassembled WGS sequence"/>
</dbReference>
<gene>
    <name evidence="2" type="ORF">BQ2448_1527</name>
</gene>
<dbReference type="EMBL" id="FMSP01000005">
    <property type="protein sequence ID" value="SCV70133.1"/>
    <property type="molecule type" value="Genomic_DNA"/>
</dbReference>
<sequence>MGNNALALDPLTSNIDITTHASDFLWAIFSIMAASGIGLLALGSTRPLGQCAFHHLAVGTDSPRQHSSRFFTAAAICFTASIAYFCMASDLGSTPIAVEFIRSGTLGANWVAAGVDRPTRSIWYARYSIG</sequence>
<evidence type="ECO:0000256" key="1">
    <source>
        <dbReference type="SAM" id="Phobius"/>
    </source>
</evidence>
<dbReference type="Gene3D" id="1.20.1070.10">
    <property type="entry name" value="Rhodopsin 7-helix transmembrane proteins"/>
    <property type="match status" value="1"/>
</dbReference>